<dbReference type="EMBL" id="LAZR01046386">
    <property type="protein sequence ID" value="KKK96650.1"/>
    <property type="molecule type" value="Genomic_DNA"/>
</dbReference>
<reference evidence="1" key="1">
    <citation type="journal article" date="2015" name="Nature">
        <title>Complex archaea that bridge the gap between prokaryotes and eukaryotes.</title>
        <authorList>
            <person name="Spang A."/>
            <person name="Saw J.H."/>
            <person name="Jorgensen S.L."/>
            <person name="Zaremba-Niedzwiedzka K."/>
            <person name="Martijn J."/>
            <person name="Lind A.E."/>
            <person name="van Eijk R."/>
            <person name="Schleper C."/>
            <person name="Guy L."/>
            <person name="Ettema T.J."/>
        </authorList>
    </citation>
    <scope>NUCLEOTIDE SEQUENCE</scope>
</reference>
<organism evidence="1">
    <name type="scientific">marine sediment metagenome</name>
    <dbReference type="NCBI Taxonomy" id="412755"/>
    <lineage>
        <taxon>unclassified sequences</taxon>
        <taxon>metagenomes</taxon>
        <taxon>ecological metagenomes</taxon>
    </lineage>
</organism>
<evidence type="ECO:0000313" key="1">
    <source>
        <dbReference type="EMBL" id="KKK96650.1"/>
    </source>
</evidence>
<dbReference type="AlphaFoldDB" id="A0A0F9AED9"/>
<accession>A0A0F9AED9</accession>
<protein>
    <submittedName>
        <fullName evidence="1">Uncharacterized protein</fullName>
    </submittedName>
</protein>
<proteinExistence type="predicted"/>
<comment type="caution">
    <text evidence="1">The sequence shown here is derived from an EMBL/GenBank/DDBJ whole genome shotgun (WGS) entry which is preliminary data.</text>
</comment>
<gene>
    <name evidence="1" type="ORF">LCGC14_2660640</name>
</gene>
<sequence>MTTLLVARQKFCELSGREDLALALNATGSQTLYGTDNGADFFITSGQDWLDRQLGTAKEYALIFDNRVSLLL</sequence>
<name>A0A0F9AED9_9ZZZZ</name>